<feature type="transmembrane region" description="Helical" evidence="9">
    <location>
        <begin position="84"/>
        <end position="105"/>
    </location>
</feature>
<comment type="similarity">
    <text evidence="8">Belongs to the G-protein coupled receptor 1 family.</text>
</comment>
<name>A0ABM1EER7_PRICU</name>
<evidence type="ECO:0000256" key="2">
    <source>
        <dbReference type="ARBA" id="ARBA00022692"/>
    </source>
</evidence>
<keyword evidence="4 8" id="KW-0297">G-protein coupled receptor</keyword>
<dbReference type="PROSITE" id="PS50262">
    <property type="entry name" value="G_PROTEIN_RECEP_F1_2"/>
    <property type="match status" value="1"/>
</dbReference>
<organism evidence="11 12">
    <name type="scientific">Priapulus caudatus</name>
    <name type="common">Priapulid worm</name>
    <dbReference type="NCBI Taxonomy" id="37621"/>
    <lineage>
        <taxon>Eukaryota</taxon>
        <taxon>Metazoa</taxon>
        <taxon>Ecdysozoa</taxon>
        <taxon>Scalidophora</taxon>
        <taxon>Priapulida</taxon>
        <taxon>Priapulimorpha</taxon>
        <taxon>Priapulimorphida</taxon>
        <taxon>Priapulidae</taxon>
        <taxon>Priapulus</taxon>
    </lineage>
</organism>
<feature type="transmembrane region" description="Helical" evidence="9">
    <location>
        <begin position="164"/>
        <end position="185"/>
    </location>
</feature>
<evidence type="ECO:0000256" key="4">
    <source>
        <dbReference type="ARBA" id="ARBA00023040"/>
    </source>
</evidence>
<evidence type="ECO:0000256" key="7">
    <source>
        <dbReference type="ARBA" id="ARBA00023224"/>
    </source>
</evidence>
<feature type="transmembrane region" description="Helical" evidence="9">
    <location>
        <begin position="219"/>
        <end position="242"/>
    </location>
</feature>
<keyword evidence="3 9" id="KW-1133">Transmembrane helix</keyword>
<dbReference type="PROSITE" id="PS00237">
    <property type="entry name" value="G_PROTEIN_RECEP_F1_1"/>
    <property type="match status" value="1"/>
</dbReference>
<dbReference type="PANTHER" id="PTHR24243">
    <property type="entry name" value="G-PROTEIN COUPLED RECEPTOR"/>
    <property type="match status" value="1"/>
</dbReference>
<feature type="transmembrane region" description="Helical" evidence="9">
    <location>
        <begin position="51"/>
        <end position="72"/>
    </location>
</feature>
<dbReference type="Pfam" id="PF00001">
    <property type="entry name" value="7tm_1"/>
    <property type="match status" value="1"/>
</dbReference>
<dbReference type="PRINTS" id="PR00237">
    <property type="entry name" value="GPCRRHODOPSN"/>
</dbReference>
<protein>
    <submittedName>
        <fullName evidence="12">Neuropeptides capa receptor-like</fullName>
    </submittedName>
</protein>
<evidence type="ECO:0000313" key="12">
    <source>
        <dbReference type="RefSeq" id="XP_014670688.1"/>
    </source>
</evidence>
<dbReference type="GeneID" id="106811538"/>
<gene>
    <name evidence="12" type="primary">LOC106811538</name>
</gene>
<reference evidence="12" key="1">
    <citation type="submission" date="2025-08" db="UniProtKB">
        <authorList>
            <consortium name="RefSeq"/>
        </authorList>
    </citation>
    <scope>IDENTIFICATION</scope>
</reference>
<keyword evidence="6 8" id="KW-0675">Receptor</keyword>
<evidence type="ECO:0000256" key="9">
    <source>
        <dbReference type="SAM" id="Phobius"/>
    </source>
</evidence>
<evidence type="ECO:0000256" key="8">
    <source>
        <dbReference type="RuleBase" id="RU000688"/>
    </source>
</evidence>
<dbReference type="Gene3D" id="1.20.1070.10">
    <property type="entry name" value="Rhodopsin 7-helix transmembrane proteins"/>
    <property type="match status" value="1"/>
</dbReference>
<dbReference type="RefSeq" id="XP_014670688.1">
    <property type="nucleotide sequence ID" value="XM_014815202.1"/>
</dbReference>
<comment type="subcellular location">
    <subcellularLocation>
        <location evidence="1">Membrane</location>
        <topology evidence="1">Multi-pass membrane protein</topology>
    </subcellularLocation>
</comment>
<proteinExistence type="inferred from homology"/>
<evidence type="ECO:0000259" key="10">
    <source>
        <dbReference type="PROSITE" id="PS50262"/>
    </source>
</evidence>
<dbReference type="PANTHER" id="PTHR24243:SF208">
    <property type="entry name" value="PYROKININ-1 RECEPTOR"/>
    <property type="match status" value="1"/>
</dbReference>
<dbReference type="InterPro" id="IPR000276">
    <property type="entry name" value="GPCR_Rhodpsn"/>
</dbReference>
<dbReference type="Proteomes" id="UP000695022">
    <property type="component" value="Unplaced"/>
</dbReference>
<keyword evidence="7 8" id="KW-0807">Transducer</keyword>
<feature type="transmembrane region" description="Helical" evidence="9">
    <location>
        <begin position="125"/>
        <end position="143"/>
    </location>
</feature>
<evidence type="ECO:0000313" key="11">
    <source>
        <dbReference type="Proteomes" id="UP000695022"/>
    </source>
</evidence>
<evidence type="ECO:0000256" key="3">
    <source>
        <dbReference type="ARBA" id="ARBA00022989"/>
    </source>
</evidence>
<dbReference type="InterPro" id="IPR017452">
    <property type="entry name" value="GPCR_Rhodpsn_7TM"/>
</dbReference>
<feature type="domain" description="G-protein coupled receptors family 1 profile" evidence="10">
    <location>
        <begin position="63"/>
        <end position="280"/>
    </location>
</feature>
<keyword evidence="2 8" id="KW-0812">Transmembrane</keyword>
<evidence type="ECO:0000256" key="1">
    <source>
        <dbReference type="ARBA" id="ARBA00004141"/>
    </source>
</evidence>
<keyword evidence="11" id="KW-1185">Reference proteome</keyword>
<accession>A0ABM1EER7</accession>
<evidence type="ECO:0000256" key="5">
    <source>
        <dbReference type="ARBA" id="ARBA00023136"/>
    </source>
</evidence>
<dbReference type="SUPFAM" id="SSF81321">
    <property type="entry name" value="Family A G protein-coupled receptor-like"/>
    <property type="match status" value="1"/>
</dbReference>
<keyword evidence="5 9" id="KW-0472">Membrane</keyword>
<evidence type="ECO:0000256" key="6">
    <source>
        <dbReference type="ARBA" id="ARBA00023170"/>
    </source>
</evidence>
<sequence length="327" mass="36104">MEFVNNGTLAAASNATEPQTCNLTTMGEANFLECSLGLRYPLVTRTMPITVIYSVIFVTGIFGNVSTCVVIARNNHMHTATNCYLFSLACSDIMILLLGMPFDIYVTWEQYPWTFGTALCFMKGFLLEMTTNASILCITAFTVERYVAICHPIWAHTLSKISRAVKMITMIWLVACAVAIPHGYINEVNYLQDDAGKDISASSWCAVDFQSSDNAQRQLLLVLFAFFFFFLVPMSIIAVLYVRIGLVLSNSGLVRQNSDDKTPSNREARKAVIKMLETFASIGNLGTKIFKIAKSVMRQHTPALKAIATAAVLEQSQGNQSTAAHQL</sequence>